<feature type="region of interest" description="Disordered" evidence="1">
    <location>
        <begin position="1"/>
        <end position="38"/>
    </location>
</feature>
<sequence>MQRRLLRTEHPRSSARRQALRDFRADASSHGSGWKSSADSALLSGLQSSQIDQGERENLQTTARGMRQIGAGKIRVSQVRVDMSKFFSSMRRFFGNPKTVHRKRDEADCRALNSPRNLADIDALLHHLETRPPSLPGCLSPRQRGLELLKIRQQTYKEIDEKMRAVRDARAKAARERFLAVNCRPKRWTDCKGRRIEMTTLRNQAALELWQLYRWLEAGESKGRLELLVKARSCIDGHECRSADKLRGLLDQEIFLLSKDVSEEKLDFLRKRILGSFLQFVRTVHNCRCRRVASRHEFREPLQRNRIFCLSCKKFRPACDFPTATRMRETLRCKACVRLRVNTRATVDLKPFAYILERIREDEESRGSLADAMSALDVRHLVLNIWHGHSVLSECDDPRELRLPRYEASKPWSPWNCVLLTEQETEAHYCMAASGCLAHYAEHLQRKISLAHTTAKIDFSVAWKAAARLYIYTAQRRG</sequence>
<dbReference type="AlphaFoldDB" id="A0A6H5I7J7"/>
<reference evidence="3 4" key="1">
    <citation type="submission" date="2020-02" db="EMBL/GenBank/DDBJ databases">
        <authorList>
            <person name="Ferguson B K."/>
        </authorList>
    </citation>
    <scope>NUCLEOTIDE SEQUENCE [LARGE SCALE GENOMIC DNA]</scope>
</reference>
<dbReference type="EMBL" id="CADCXV010000650">
    <property type="protein sequence ID" value="CAB0031680.1"/>
    <property type="molecule type" value="Genomic_DNA"/>
</dbReference>
<dbReference type="GO" id="GO:0031514">
    <property type="term" value="C:motile cilium"/>
    <property type="evidence" value="ECO:0007669"/>
    <property type="project" value="TreeGrafter"/>
</dbReference>
<name>A0A6H5I7J7_9HYME</name>
<evidence type="ECO:0000313" key="3">
    <source>
        <dbReference type="EMBL" id="CAB0031680.1"/>
    </source>
</evidence>
<keyword evidence="4" id="KW-1185">Reference proteome</keyword>
<evidence type="ECO:0000256" key="1">
    <source>
        <dbReference type="SAM" id="MobiDB-lite"/>
    </source>
</evidence>
<dbReference type="GO" id="GO:0001669">
    <property type="term" value="C:acrosomal vesicle"/>
    <property type="evidence" value="ECO:0007669"/>
    <property type="project" value="TreeGrafter"/>
</dbReference>
<dbReference type="PANTHER" id="PTHR21074:SF0">
    <property type="entry name" value="IQ AND UBIQUITIN-LIKE DOMAIN-CONTAINING PROTEIN"/>
    <property type="match status" value="1"/>
</dbReference>
<evidence type="ECO:0000259" key="2">
    <source>
        <dbReference type="Pfam" id="PF25805"/>
    </source>
</evidence>
<dbReference type="Proteomes" id="UP000479190">
    <property type="component" value="Unassembled WGS sequence"/>
</dbReference>
<feature type="compositionally biased region" description="Polar residues" evidence="1">
    <location>
        <begin position="29"/>
        <end position="38"/>
    </location>
</feature>
<dbReference type="Pfam" id="PF25805">
    <property type="entry name" value="IQUB"/>
    <property type="match status" value="1"/>
</dbReference>
<proteinExistence type="predicted"/>
<accession>A0A6H5I7J7</accession>
<protein>
    <recommendedName>
        <fullName evidence="2">IQ motif and ubiquitin-like domain-containing protein</fullName>
    </recommendedName>
</protein>
<feature type="compositionally biased region" description="Basic and acidic residues" evidence="1">
    <location>
        <begin position="1"/>
        <end position="12"/>
    </location>
</feature>
<evidence type="ECO:0000313" key="4">
    <source>
        <dbReference type="Proteomes" id="UP000479190"/>
    </source>
</evidence>
<dbReference type="PANTHER" id="PTHR21074">
    <property type="entry name" value="IQ AND UBIQUITIN-LIKE DOMAIN-CONTAINING PROTEIN"/>
    <property type="match status" value="1"/>
</dbReference>
<dbReference type="InterPro" id="IPR037695">
    <property type="entry name" value="IQUB"/>
</dbReference>
<dbReference type="GO" id="GO:0030317">
    <property type="term" value="P:flagellated sperm motility"/>
    <property type="evidence" value="ECO:0007669"/>
    <property type="project" value="TreeGrafter"/>
</dbReference>
<dbReference type="GO" id="GO:0060271">
    <property type="term" value="P:cilium assembly"/>
    <property type="evidence" value="ECO:0007669"/>
    <property type="project" value="TreeGrafter"/>
</dbReference>
<gene>
    <name evidence="3" type="ORF">TBRA_LOCUS3647</name>
</gene>
<feature type="domain" description="IQ motif and ubiquitin-like" evidence="2">
    <location>
        <begin position="171"/>
        <end position="287"/>
    </location>
</feature>
<dbReference type="InterPro" id="IPR057887">
    <property type="entry name" value="IQUB_helical"/>
</dbReference>
<organism evidence="3 4">
    <name type="scientific">Trichogramma brassicae</name>
    <dbReference type="NCBI Taxonomy" id="86971"/>
    <lineage>
        <taxon>Eukaryota</taxon>
        <taxon>Metazoa</taxon>
        <taxon>Ecdysozoa</taxon>
        <taxon>Arthropoda</taxon>
        <taxon>Hexapoda</taxon>
        <taxon>Insecta</taxon>
        <taxon>Pterygota</taxon>
        <taxon>Neoptera</taxon>
        <taxon>Endopterygota</taxon>
        <taxon>Hymenoptera</taxon>
        <taxon>Apocrita</taxon>
        <taxon>Proctotrupomorpha</taxon>
        <taxon>Chalcidoidea</taxon>
        <taxon>Trichogrammatidae</taxon>
        <taxon>Trichogramma</taxon>
    </lineage>
</organism>
<dbReference type="OrthoDB" id="10265862at2759"/>